<name>A0A1Q9E0K9_SYMMI</name>
<protein>
    <submittedName>
        <fullName evidence="2">Uncharacterized protein</fullName>
    </submittedName>
</protein>
<feature type="region of interest" description="Disordered" evidence="1">
    <location>
        <begin position="196"/>
        <end position="221"/>
    </location>
</feature>
<sequence length="443" mass="47447">MSSHRPPQLPGAFVVQPGRGVTLVVFDPHPLCCVIPQSKRVIRVPGHVLNVAVQAHAGIEKHGDGRPGPLLEAALQEVVHGSAGLSQARGSGDPDHTPVQQLHEIGFGGLVRDDPAGLATFGTLGAQSAVGVGCHFDFLARRVPLTSSLRHHGHKGGGLAGVPRYAMEQLGSCIKCAEERLNEGVDGIRFRLEGAPEGAAAPASQASKGRGKGRDTAEPEEEKSIVSFRCLDFLDVPWVREMGGMLGSLYIDTRFTESRGEGPIRSLRTVCCQLVERASTDGSLDCWYKEDELPRIVGLLGRAWSGIALMTEAEEEELSSLRCARGYDATRSCFIYRKEVKELLRGSFEQDANFRDYDLKASFPRAFGARHPEAGPGWTETSTCAGCSFWGKDARFGGLDARSGAPDALFGPKMGMSPHDSHMSHDQGSSRAGHVSAGTGSQK</sequence>
<evidence type="ECO:0000313" key="3">
    <source>
        <dbReference type="Proteomes" id="UP000186817"/>
    </source>
</evidence>
<accession>A0A1Q9E0K9</accession>
<feature type="region of interest" description="Disordered" evidence="1">
    <location>
        <begin position="409"/>
        <end position="443"/>
    </location>
</feature>
<comment type="caution">
    <text evidence="2">The sequence shown here is derived from an EMBL/GenBank/DDBJ whole genome shotgun (WGS) entry which is preliminary data.</text>
</comment>
<dbReference type="EMBL" id="LSRX01000309">
    <property type="protein sequence ID" value="OLQ00955.1"/>
    <property type="molecule type" value="Genomic_DNA"/>
</dbReference>
<organism evidence="2 3">
    <name type="scientific">Symbiodinium microadriaticum</name>
    <name type="common">Dinoflagellate</name>
    <name type="synonym">Zooxanthella microadriatica</name>
    <dbReference type="NCBI Taxonomy" id="2951"/>
    <lineage>
        <taxon>Eukaryota</taxon>
        <taxon>Sar</taxon>
        <taxon>Alveolata</taxon>
        <taxon>Dinophyceae</taxon>
        <taxon>Suessiales</taxon>
        <taxon>Symbiodiniaceae</taxon>
        <taxon>Symbiodinium</taxon>
    </lineage>
</organism>
<dbReference type="AlphaFoldDB" id="A0A1Q9E0K9"/>
<evidence type="ECO:0000313" key="2">
    <source>
        <dbReference type="EMBL" id="OLQ00955.1"/>
    </source>
</evidence>
<keyword evidence="3" id="KW-1185">Reference proteome</keyword>
<reference evidence="2 3" key="1">
    <citation type="submission" date="2016-02" db="EMBL/GenBank/DDBJ databases">
        <title>Genome analysis of coral dinoflagellate symbionts highlights evolutionary adaptations to a symbiotic lifestyle.</title>
        <authorList>
            <person name="Aranda M."/>
            <person name="Li Y."/>
            <person name="Liew Y.J."/>
            <person name="Baumgarten S."/>
            <person name="Simakov O."/>
            <person name="Wilson M."/>
            <person name="Piel J."/>
            <person name="Ashoor H."/>
            <person name="Bougouffa S."/>
            <person name="Bajic V.B."/>
            <person name="Ryu T."/>
            <person name="Ravasi T."/>
            <person name="Bayer T."/>
            <person name="Micklem G."/>
            <person name="Kim H."/>
            <person name="Bhak J."/>
            <person name="Lajeunesse T.C."/>
            <person name="Voolstra C.R."/>
        </authorList>
    </citation>
    <scope>NUCLEOTIDE SEQUENCE [LARGE SCALE GENOMIC DNA]</scope>
    <source>
        <strain evidence="2 3">CCMP2467</strain>
    </source>
</reference>
<dbReference type="OrthoDB" id="10418160at2759"/>
<gene>
    <name evidence="2" type="ORF">AK812_SmicGene16329</name>
</gene>
<proteinExistence type="predicted"/>
<dbReference type="Proteomes" id="UP000186817">
    <property type="component" value="Unassembled WGS sequence"/>
</dbReference>
<evidence type="ECO:0000256" key="1">
    <source>
        <dbReference type="SAM" id="MobiDB-lite"/>
    </source>
</evidence>